<proteinExistence type="predicted"/>
<evidence type="ECO:0000313" key="1">
    <source>
        <dbReference type="EMBL" id="CAH9125955.1"/>
    </source>
</evidence>
<evidence type="ECO:0008006" key="3">
    <source>
        <dbReference type="Google" id="ProtNLM"/>
    </source>
</evidence>
<gene>
    <name evidence="1" type="ORF">CEPIT_LOCUS27160</name>
</gene>
<name>A0AAV0ERU5_9ASTE</name>
<dbReference type="EMBL" id="CAMAPF010000938">
    <property type="protein sequence ID" value="CAH9125955.1"/>
    <property type="molecule type" value="Genomic_DNA"/>
</dbReference>
<evidence type="ECO:0000313" key="2">
    <source>
        <dbReference type="Proteomes" id="UP001152523"/>
    </source>
</evidence>
<dbReference type="Proteomes" id="UP001152523">
    <property type="component" value="Unassembled WGS sequence"/>
</dbReference>
<reference evidence="1" key="1">
    <citation type="submission" date="2022-07" db="EMBL/GenBank/DDBJ databases">
        <authorList>
            <person name="Macas J."/>
            <person name="Novak P."/>
            <person name="Neumann P."/>
        </authorList>
    </citation>
    <scope>NUCLEOTIDE SEQUENCE</scope>
</reference>
<accession>A0AAV0ERU5</accession>
<protein>
    <recommendedName>
        <fullName evidence="3">Late embryogenesis abundant protein LEA-2 subgroup domain-containing protein</fullName>
    </recommendedName>
</protein>
<comment type="caution">
    <text evidence="1">The sequence shown here is derived from an EMBL/GenBank/DDBJ whole genome shotgun (WGS) entry which is preliminary data.</text>
</comment>
<organism evidence="1 2">
    <name type="scientific">Cuscuta epithymum</name>
    <dbReference type="NCBI Taxonomy" id="186058"/>
    <lineage>
        <taxon>Eukaryota</taxon>
        <taxon>Viridiplantae</taxon>
        <taxon>Streptophyta</taxon>
        <taxon>Embryophyta</taxon>
        <taxon>Tracheophyta</taxon>
        <taxon>Spermatophyta</taxon>
        <taxon>Magnoliopsida</taxon>
        <taxon>eudicotyledons</taxon>
        <taxon>Gunneridae</taxon>
        <taxon>Pentapetalae</taxon>
        <taxon>asterids</taxon>
        <taxon>lamiids</taxon>
        <taxon>Solanales</taxon>
        <taxon>Convolvulaceae</taxon>
        <taxon>Cuscuteae</taxon>
        <taxon>Cuscuta</taxon>
        <taxon>Cuscuta subgen. Cuscuta</taxon>
    </lineage>
</organism>
<dbReference type="AlphaFoldDB" id="A0AAV0ERU5"/>
<sequence length="161" mass="17637">MVGRQSMKFEHFNVQAGIDGSGVQTDLLSLNSTVKIFFRNPATFFGVHVTATPLQLYYYNLNIATGHIKSFYEARKSKRALVTVVEGYQIPVYGAVPIIGGGGDTVSVPLNLTLVIRSRAYILGRLVKSKFYTHVLCQVALSGDHVGKPINLMTPGSCTYH</sequence>
<keyword evidence="2" id="KW-1185">Reference proteome</keyword>